<feature type="domain" description="FtsK" evidence="6">
    <location>
        <begin position="308"/>
        <end position="499"/>
    </location>
</feature>
<dbReference type="InterPro" id="IPR011600">
    <property type="entry name" value="Pept_C14_caspase"/>
</dbReference>
<sequence>MAGRRVALLVATDGYQDPGLNQLRAPARGATDLQALLRDPAVGRFDEVQTLLNRPKEEIEGAIEGLLSDRAPDDFVLLYLACHGIRNDGDRLFFATLGTRLNRPATTAMSSEFLHGLLDESQAGTKVVLLDCCYSGLFHRGTPMSPAPVDVESAVAGRGTFVITATTALEYAYEGDQLKIDNGISAPRFTNAVIEGLSTGLADLNRDGVITPDELYTYVHEAVRNQTGPDQTPTKSGHCEGGVALAYAPGQDVTAGRAGRAAAAHELPLGTLLPPPVETADRGYTCDAWEGSAQLRTPVGRLEHSADGELMCVDFSGREGNAAVVGKLGSGKTTLLRSLVLSLALTHTPGEVEFVLLEGAVNRLGVLRMLPHVRGVAAPHEETRVGQALDEVREAIAARRSLFRDHDIDSIEAFRALRAEGALGTVDTSDLFLVVDGWLDFCWERAAFADEVHRLANTGLNYGVHLCVTARRWSDFTPELLGLLGTRVELALDHAGDSQVDPVLAASVGVGWALSRRRRFRVAVPRLDDITGDEAARRSLADTVERIRAGWRRDPSPGRSAPTWVSFTDLLKTGRPADWDPAEGWRDRLPADRLTTPFGTTPAGTPVLLDIKAAGEDGMGPHGLLVGAAGSGKSEFLRTLVLSYAATHAPHELNFLLVGDLGRGTFRSLAALPHTSAVPEIGSEDTPGVVRLAESVTGEIARRSALLSGTGQYGSHGGRRPADGRETPPEPLPALLVVVEDFTELIAASPDFMDTLISIGRVGRSVGVHMLLAARRLRDHSLRGLEPFLSYRIALRTASATESRAVLGVSDANRVPLDPGVGYLRTGSENLIRFKAAFASAPGPEEAEEDTTVLDAVVAQLARYGPASHPVWLPPLDVPPALDELLPPATVDPERGLQSHAWPGAGKLSVPLGLVDMPEQQLHAPAFLDFSGDRAHALFVGGPHSGKSTLVATLITSFALTHTAQEARFYVLDFDSDQLADLAGLPHVGQVARRREEELVRRTIAEVVEILAWRERECETRGVTSIGEYRERYAGPKDPASAWSDVFLVIDGYATLRTEYEHLERAILDIASRGRRFGIHLVLTASRYVQVRPSLREHLGHIVELRLGDPTESEIDRRSALRVPPGRPGHGLAPDGRHLLTALPRLQDSGDLPLPRATAALVDRVRAAWGDRPAAPPVRLLPAMLQPAALPAPADTPAGSLAVGIDGTAMAPVLLDFVRDPLLLVLGEAGSGKTSLLRFLARSIAEKYPAGEALIFVADFRRSLIGDLPESHVVGHCMSSGQLREAVTSVRETLEKRLPGPDVTPQQVRDRSWYTGPAIHLLIDDYDLVATASGNELLPLLDLLPYARDIGLRIVLTRTAAGASRALYDPFIQRLRELGDHGIILSGDPSEGMLLGQTRASSKPPGRGTLVSRKWTGEIQLAFSPSHFDGSGD</sequence>
<feature type="domain" description="FtsK" evidence="6">
    <location>
        <begin position="1210"/>
        <end position="1394"/>
    </location>
</feature>
<evidence type="ECO:0000256" key="3">
    <source>
        <dbReference type="ARBA" id="ARBA00022840"/>
    </source>
</evidence>
<dbReference type="InterPro" id="IPR003593">
    <property type="entry name" value="AAA+_ATPase"/>
</dbReference>
<dbReference type="PANTHER" id="PTHR22683:SF1">
    <property type="entry name" value="TYPE VII SECRETION SYSTEM PROTEIN ESSC"/>
    <property type="match status" value="1"/>
</dbReference>
<dbReference type="PROSITE" id="PS00018">
    <property type="entry name" value="EF_HAND_1"/>
    <property type="match status" value="1"/>
</dbReference>
<proteinExistence type="predicted"/>
<protein>
    <submittedName>
        <fullName evidence="7">Type VII secretion protein EccCb</fullName>
    </submittedName>
</protein>
<dbReference type="PANTHER" id="PTHR22683">
    <property type="entry name" value="SPORULATION PROTEIN RELATED"/>
    <property type="match status" value="1"/>
</dbReference>
<name>A0ABU6C5F7_9ACTN</name>
<evidence type="ECO:0000313" key="7">
    <source>
        <dbReference type="EMBL" id="MEB3959847.1"/>
    </source>
</evidence>
<feature type="binding site" evidence="4">
    <location>
        <begin position="941"/>
        <end position="948"/>
    </location>
    <ligand>
        <name>ATP</name>
        <dbReference type="ChEBI" id="CHEBI:30616"/>
    </ligand>
</feature>
<evidence type="ECO:0000256" key="5">
    <source>
        <dbReference type="SAM" id="MobiDB-lite"/>
    </source>
</evidence>
<organism evidence="7 8">
    <name type="scientific">Streptomyces kunmingensis</name>
    <dbReference type="NCBI Taxonomy" id="68225"/>
    <lineage>
        <taxon>Bacteria</taxon>
        <taxon>Bacillati</taxon>
        <taxon>Actinomycetota</taxon>
        <taxon>Actinomycetes</taxon>
        <taxon>Kitasatosporales</taxon>
        <taxon>Streptomycetaceae</taxon>
        <taxon>Streptomyces</taxon>
    </lineage>
</organism>
<dbReference type="InterPro" id="IPR029030">
    <property type="entry name" value="Caspase-like_dom_sf"/>
</dbReference>
<dbReference type="InterPro" id="IPR027417">
    <property type="entry name" value="P-loop_NTPase"/>
</dbReference>
<keyword evidence="3 4" id="KW-0067">ATP-binding</keyword>
<keyword evidence="1" id="KW-0677">Repeat</keyword>
<dbReference type="InterPro" id="IPR002543">
    <property type="entry name" value="FtsK_dom"/>
</dbReference>
<feature type="binding site" evidence="4">
    <location>
        <begin position="326"/>
        <end position="333"/>
    </location>
    <ligand>
        <name>ATP</name>
        <dbReference type="ChEBI" id="CHEBI:30616"/>
    </ligand>
</feature>
<evidence type="ECO:0000256" key="1">
    <source>
        <dbReference type="ARBA" id="ARBA00022737"/>
    </source>
</evidence>
<dbReference type="NCBIfam" id="NF047832">
    <property type="entry name" value="caspase_w_EACC1"/>
    <property type="match status" value="1"/>
</dbReference>
<keyword evidence="2 4" id="KW-0547">Nucleotide-binding</keyword>
<dbReference type="PROSITE" id="PS50901">
    <property type="entry name" value="FTSK"/>
    <property type="match status" value="4"/>
</dbReference>
<reference evidence="7 8" key="1">
    <citation type="submission" date="2022-10" db="EMBL/GenBank/DDBJ databases">
        <authorList>
            <person name="Xie J."/>
            <person name="Shen N."/>
        </authorList>
    </citation>
    <scope>NUCLEOTIDE SEQUENCE [LARGE SCALE GENOMIC DNA]</scope>
    <source>
        <strain evidence="7 8">DSM 41681</strain>
    </source>
</reference>
<evidence type="ECO:0000256" key="4">
    <source>
        <dbReference type="PROSITE-ProRule" id="PRU00289"/>
    </source>
</evidence>
<comment type="caution">
    <text evidence="7">The sequence shown here is derived from an EMBL/GenBank/DDBJ whole genome shotgun (WGS) entry which is preliminary data.</text>
</comment>
<dbReference type="NCBIfam" id="TIGR03925">
    <property type="entry name" value="T7SS_EccC_b"/>
    <property type="match status" value="1"/>
</dbReference>
<dbReference type="SUPFAM" id="SSF52129">
    <property type="entry name" value="Caspase-like"/>
    <property type="match status" value="1"/>
</dbReference>
<evidence type="ECO:0000313" key="8">
    <source>
        <dbReference type="Proteomes" id="UP001352223"/>
    </source>
</evidence>
<dbReference type="Pfam" id="PF01580">
    <property type="entry name" value="FtsK_SpoIIIE"/>
    <property type="match status" value="3"/>
</dbReference>
<dbReference type="CDD" id="cd00267">
    <property type="entry name" value="ABC_ATPase"/>
    <property type="match status" value="1"/>
</dbReference>
<feature type="region of interest" description="Disordered" evidence="5">
    <location>
        <begin position="709"/>
        <end position="729"/>
    </location>
</feature>
<dbReference type="Gene3D" id="3.40.50.300">
    <property type="entry name" value="P-loop containing nucleotide triphosphate hydrolases"/>
    <property type="match status" value="4"/>
</dbReference>
<dbReference type="RefSeq" id="WP_324766830.1">
    <property type="nucleotide sequence ID" value="NZ_BAAATS010000027.1"/>
</dbReference>
<evidence type="ECO:0000259" key="6">
    <source>
        <dbReference type="PROSITE" id="PS50901"/>
    </source>
</evidence>
<feature type="binding site" evidence="4">
    <location>
        <begin position="1227"/>
        <end position="1234"/>
    </location>
    <ligand>
        <name>ATP</name>
        <dbReference type="ChEBI" id="CHEBI:30616"/>
    </ligand>
</feature>
<feature type="domain" description="FtsK" evidence="6">
    <location>
        <begin position="923"/>
        <end position="1114"/>
    </location>
</feature>
<feature type="domain" description="FtsK" evidence="6">
    <location>
        <begin position="604"/>
        <end position="804"/>
    </location>
</feature>
<dbReference type="Pfam" id="PF05729">
    <property type="entry name" value="NACHT"/>
    <property type="match status" value="1"/>
</dbReference>
<dbReference type="Gene3D" id="3.40.50.1460">
    <property type="match status" value="1"/>
</dbReference>
<gene>
    <name evidence="7" type="primary">eccCb</name>
    <name evidence="7" type="ORF">OKJ48_06220</name>
</gene>
<dbReference type="SUPFAM" id="SSF52540">
    <property type="entry name" value="P-loop containing nucleoside triphosphate hydrolases"/>
    <property type="match status" value="4"/>
</dbReference>
<dbReference type="InterPro" id="IPR007111">
    <property type="entry name" value="NACHT_NTPase"/>
</dbReference>
<dbReference type="Pfam" id="PF00656">
    <property type="entry name" value="Peptidase_C14"/>
    <property type="match status" value="1"/>
</dbReference>
<dbReference type="InterPro" id="IPR050206">
    <property type="entry name" value="FtsK/SpoIIIE/SftA"/>
</dbReference>
<dbReference type="InterPro" id="IPR023837">
    <property type="entry name" value="EccCb-like_Actinobacteria"/>
</dbReference>
<dbReference type="Proteomes" id="UP001352223">
    <property type="component" value="Unassembled WGS sequence"/>
</dbReference>
<dbReference type="InterPro" id="IPR018247">
    <property type="entry name" value="EF_Hand_1_Ca_BS"/>
</dbReference>
<evidence type="ECO:0000256" key="2">
    <source>
        <dbReference type="ARBA" id="ARBA00022741"/>
    </source>
</evidence>
<dbReference type="EMBL" id="JAOZYB010000028">
    <property type="protein sequence ID" value="MEB3959847.1"/>
    <property type="molecule type" value="Genomic_DNA"/>
</dbReference>
<dbReference type="SMART" id="SM00382">
    <property type="entry name" value="AAA"/>
    <property type="match status" value="4"/>
</dbReference>
<accession>A0ABU6C5F7</accession>
<keyword evidence="8" id="KW-1185">Reference proteome</keyword>
<feature type="binding site" evidence="4">
    <location>
        <begin position="627"/>
        <end position="634"/>
    </location>
    <ligand>
        <name>ATP</name>
        <dbReference type="ChEBI" id="CHEBI:30616"/>
    </ligand>
</feature>